<dbReference type="InterPro" id="IPR003593">
    <property type="entry name" value="AAA+_ATPase"/>
</dbReference>
<dbReference type="Gene3D" id="3.40.50.300">
    <property type="entry name" value="P-loop containing nucleotide triphosphate hydrolases"/>
    <property type="match status" value="2"/>
</dbReference>
<dbReference type="FunFam" id="3.40.50.300:FF:000854">
    <property type="entry name" value="Multidrug ABC transporter ATP-binding protein"/>
    <property type="match status" value="1"/>
</dbReference>
<dbReference type="GO" id="GO:0140359">
    <property type="term" value="F:ABC-type transporter activity"/>
    <property type="evidence" value="ECO:0007669"/>
    <property type="project" value="InterPro"/>
</dbReference>
<dbReference type="InterPro" id="IPR027417">
    <property type="entry name" value="P-loop_NTPase"/>
</dbReference>
<dbReference type="PANTHER" id="PTHR24221:SF654">
    <property type="entry name" value="ATP-BINDING CASSETTE SUB-FAMILY B MEMBER 6"/>
    <property type="match status" value="1"/>
</dbReference>
<dbReference type="GO" id="GO:0005886">
    <property type="term" value="C:plasma membrane"/>
    <property type="evidence" value="ECO:0007669"/>
    <property type="project" value="UniProtKB-SubCell"/>
</dbReference>
<evidence type="ECO:0000313" key="13">
    <source>
        <dbReference type="EMBL" id="PAU70255.1"/>
    </source>
</evidence>
<dbReference type="Gene3D" id="1.20.1560.10">
    <property type="entry name" value="ABC transporter type 1, transmembrane domain"/>
    <property type="match status" value="2"/>
</dbReference>
<evidence type="ECO:0000256" key="7">
    <source>
        <dbReference type="ARBA" id="ARBA00022989"/>
    </source>
</evidence>
<evidence type="ECO:0000256" key="5">
    <source>
        <dbReference type="ARBA" id="ARBA00022741"/>
    </source>
</evidence>
<dbReference type="GO" id="GO:0016887">
    <property type="term" value="F:ATP hydrolysis activity"/>
    <property type="evidence" value="ECO:0007669"/>
    <property type="project" value="InterPro"/>
</dbReference>
<name>A0A2A2EN93_9BIFI</name>
<gene>
    <name evidence="13" type="ORF">B1400_0059</name>
</gene>
<keyword evidence="6 13" id="KW-0067">ATP-binding</keyword>
<dbReference type="InterPro" id="IPR003439">
    <property type="entry name" value="ABC_transporter-like_ATP-bd"/>
</dbReference>
<evidence type="ECO:0000256" key="8">
    <source>
        <dbReference type="ARBA" id="ARBA00023136"/>
    </source>
</evidence>
<dbReference type="PANTHER" id="PTHR24221">
    <property type="entry name" value="ATP-BINDING CASSETTE SUB-FAMILY B"/>
    <property type="match status" value="1"/>
</dbReference>
<feature type="transmembrane region" description="Helical" evidence="10">
    <location>
        <begin position="933"/>
        <end position="954"/>
    </location>
</feature>
<dbReference type="RefSeq" id="WP_095612517.1">
    <property type="nucleotide sequence ID" value="NZ_MVOG01000002.1"/>
</dbReference>
<feature type="transmembrane region" description="Helical" evidence="10">
    <location>
        <begin position="139"/>
        <end position="161"/>
    </location>
</feature>
<evidence type="ECO:0000256" key="2">
    <source>
        <dbReference type="ARBA" id="ARBA00022448"/>
    </source>
</evidence>
<dbReference type="Pfam" id="PF00664">
    <property type="entry name" value="ABC_membrane"/>
    <property type="match status" value="2"/>
</dbReference>
<evidence type="ECO:0000259" key="12">
    <source>
        <dbReference type="PROSITE" id="PS50929"/>
    </source>
</evidence>
<feature type="transmembrane region" description="Helical" evidence="10">
    <location>
        <begin position="782"/>
        <end position="804"/>
    </location>
</feature>
<feature type="domain" description="ABC transmembrane type-1" evidence="12">
    <location>
        <begin position="45"/>
        <end position="326"/>
    </location>
</feature>
<evidence type="ECO:0000256" key="4">
    <source>
        <dbReference type="ARBA" id="ARBA00022692"/>
    </source>
</evidence>
<keyword evidence="3" id="KW-1003">Cell membrane</keyword>
<evidence type="ECO:0000259" key="11">
    <source>
        <dbReference type="PROSITE" id="PS50893"/>
    </source>
</evidence>
<dbReference type="EMBL" id="MVOG01000002">
    <property type="protein sequence ID" value="PAU70255.1"/>
    <property type="molecule type" value="Genomic_DNA"/>
</dbReference>
<feature type="domain" description="ABC transporter" evidence="11">
    <location>
        <begin position="987"/>
        <end position="1197"/>
    </location>
</feature>
<evidence type="ECO:0000256" key="10">
    <source>
        <dbReference type="SAM" id="Phobius"/>
    </source>
</evidence>
<dbReference type="OrthoDB" id="9806127at2"/>
<organism evidence="13 14">
    <name type="scientific">Bifidobacterium italicum</name>
    <dbReference type="NCBI Taxonomy" id="1960968"/>
    <lineage>
        <taxon>Bacteria</taxon>
        <taxon>Bacillati</taxon>
        <taxon>Actinomycetota</taxon>
        <taxon>Actinomycetes</taxon>
        <taxon>Bifidobacteriales</taxon>
        <taxon>Bifidobacteriaceae</taxon>
        <taxon>Bifidobacterium</taxon>
    </lineage>
</organism>
<dbReference type="InterPro" id="IPR039421">
    <property type="entry name" value="Type_1_exporter"/>
</dbReference>
<evidence type="ECO:0000256" key="6">
    <source>
        <dbReference type="ARBA" id="ARBA00022840"/>
    </source>
</evidence>
<keyword evidence="5" id="KW-0547">Nucleotide-binding</keyword>
<dbReference type="PROSITE" id="PS50929">
    <property type="entry name" value="ABC_TM1F"/>
    <property type="match status" value="2"/>
</dbReference>
<feature type="transmembrane region" description="Helical" evidence="10">
    <location>
        <begin position="670"/>
        <end position="698"/>
    </location>
</feature>
<reference evidence="13 14" key="1">
    <citation type="journal article" date="2017" name="ISME J.">
        <title>Unveiling bifidobacterial biogeography across the mammalian branch of the tree of life.</title>
        <authorList>
            <person name="Milani C."/>
            <person name="Mangifesta M."/>
            <person name="Mancabelli L."/>
            <person name="Lugli G.A."/>
            <person name="James K."/>
            <person name="Duranti S."/>
            <person name="Turroni F."/>
            <person name="Ferrario C."/>
            <person name="Ossiprandi M.C."/>
            <person name="van Sinderen D."/>
            <person name="Ventura M."/>
        </authorList>
    </citation>
    <scope>NUCLEOTIDE SEQUENCE [LARGE SCALE GENOMIC DNA]</scope>
    <source>
        <strain evidence="13 14">70</strain>
    </source>
</reference>
<evidence type="ECO:0000256" key="9">
    <source>
        <dbReference type="SAM" id="MobiDB-lite"/>
    </source>
</evidence>
<evidence type="ECO:0000313" key="14">
    <source>
        <dbReference type="Proteomes" id="UP000217986"/>
    </source>
</evidence>
<dbReference type="Proteomes" id="UP000217986">
    <property type="component" value="Unassembled WGS sequence"/>
</dbReference>
<feature type="region of interest" description="Disordered" evidence="9">
    <location>
        <begin position="623"/>
        <end position="648"/>
    </location>
</feature>
<dbReference type="GO" id="GO:0005524">
    <property type="term" value="F:ATP binding"/>
    <property type="evidence" value="ECO:0007669"/>
    <property type="project" value="UniProtKB-KW"/>
</dbReference>
<evidence type="ECO:0000256" key="1">
    <source>
        <dbReference type="ARBA" id="ARBA00004651"/>
    </source>
</evidence>
<feature type="domain" description="ABC transmembrane type-1" evidence="12">
    <location>
        <begin position="672"/>
        <end position="956"/>
    </location>
</feature>
<evidence type="ECO:0000256" key="3">
    <source>
        <dbReference type="ARBA" id="ARBA00022475"/>
    </source>
</evidence>
<dbReference type="SUPFAM" id="SSF90123">
    <property type="entry name" value="ABC transporter transmembrane region"/>
    <property type="match status" value="2"/>
</dbReference>
<dbReference type="PROSITE" id="PS00211">
    <property type="entry name" value="ABC_TRANSPORTER_1"/>
    <property type="match status" value="1"/>
</dbReference>
<dbReference type="CDD" id="cd18781">
    <property type="entry name" value="ABC_6TM_AarD_CydDC_like"/>
    <property type="match status" value="1"/>
</dbReference>
<keyword evidence="4 10" id="KW-0812">Transmembrane</keyword>
<keyword evidence="14" id="KW-1185">Reference proteome</keyword>
<feature type="domain" description="ABC transporter" evidence="11">
    <location>
        <begin position="358"/>
        <end position="598"/>
    </location>
</feature>
<dbReference type="InterPro" id="IPR017871">
    <property type="entry name" value="ABC_transporter-like_CS"/>
</dbReference>
<feature type="transmembrane region" description="Helical" evidence="10">
    <location>
        <begin position="167"/>
        <end position="185"/>
    </location>
</feature>
<keyword evidence="2" id="KW-0813">Transport</keyword>
<dbReference type="PROSITE" id="PS50893">
    <property type="entry name" value="ABC_TRANSPORTER_2"/>
    <property type="match status" value="2"/>
</dbReference>
<dbReference type="SUPFAM" id="SSF52540">
    <property type="entry name" value="P-loop containing nucleoside triphosphate hydrolases"/>
    <property type="match status" value="2"/>
</dbReference>
<dbReference type="InterPro" id="IPR036640">
    <property type="entry name" value="ABC1_TM_sf"/>
</dbReference>
<dbReference type="SMART" id="SM00382">
    <property type="entry name" value="AAA"/>
    <property type="match status" value="2"/>
</dbReference>
<dbReference type="AlphaFoldDB" id="A0A2A2EN93"/>
<sequence length="1197" mass="129386">MVDKRLFTLVPGVRKLVIGKIVFLWIGLLADIALAASIVGIVAPLVRYAGDDLAFAADVTEFWPSVVVFLVIAVVRFVAHRFATKLGTLAAERVKLGLRSTLYRKMLSLGPSYAQHTRTSDVVQLTGEGVDQVQSFFELFLPQLGFAILAPLTLFAVIAPINMPTAVTLLVCAPLIVIIVGLIAMRTAKTFRKYWGKYTDMGAVFLDDLQGLETLKTFDADERAAERMNREAEEFRVMTMRVLQIQLRSLTAMDVVAYGGAAAGIFVAVWQFMRGDNQAFGDLLVSEPRLADPLLGLSGVLFVILMAVDFFLPLRQLGSYFHVAMNGMTSSKRIFALLDVPGPQYGTQTLPAGADLGVRAESLGFAYGEDDAKPALHDVTLTMPARSLTAIVGESGSGKSTLAALVAGELEGYTGSLRFVDGGATVELRDCSEDALMRAVSIVGARSHLFAGTLRDNLLMAKPDATDEELRRALADAHILDFIDAQPDGLDMRIEQDAANLSGGQRQRIAVARALLRDTPIMIFDEATSSVDADSERLIMETVHKLAEHKTVLLITHRLADAVAADDIVVFANGSCVEHGTHDELIAADGVYATMFRAQQDVEQVGKRKEHAGIRYARNLTAPSRAAESDGPDDLAAATQAAKKDAPHEEMSTMRLIGRLLGQVGSLRPLMIVACIFGTLGHLVATFLPVFGTMALFAAFGRPVWGMSAGWALALMVVCAFIRGAMRYCEQYMNHNLAFRLLALFRAKMFAALRRLAPAKLAGKGKGDLVSMVTTDVELLEIFFAHTISPTVIAISTTLIYTVALLCLSPWFALLLVVAHLLIGVVVPKLFAGALHGVGGRIRKESARLDDMVLDDMHGLEQIIRFGRGEARLSRIERSSRALGAQRVELSARNATYGGLDHVIIVLVSAAAAFLTLALALTTNADMTTAVTALVLVVSSFGPTLALSALPASLTQTFASARHLFALMDETPAVVERGTLAPQYDGVRMDDVTFAYDSAASPVLDDVTLDVPVSGILGLQGPSGRGKSTMLKLLMRYWDPQSGVVTLSGDTLPTVDAHARRRLQTMMSQETYLFDGTIADNLRIAAPEASDGEIREALRKASVLRLIDTLPQGVDTPVGELGGRLSEGERQRIGLARMFLRDARLYLFDEPTSRLDSLNEAYILQSINGLVEESGAAVVLVSHRESTMKIADEVRVM</sequence>
<protein>
    <submittedName>
        <fullName evidence="13">ABC transporter ATP-binding protein</fullName>
    </submittedName>
</protein>
<feature type="transmembrane region" description="Helical" evidence="10">
    <location>
        <begin position="903"/>
        <end position="921"/>
    </location>
</feature>
<feature type="transmembrane region" description="Helical" evidence="10">
    <location>
        <begin position="811"/>
        <end position="831"/>
    </location>
</feature>
<feature type="transmembrane region" description="Helical" evidence="10">
    <location>
        <begin position="255"/>
        <end position="273"/>
    </location>
</feature>
<keyword evidence="7 10" id="KW-1133">Transmembrane helix</keyword>
<feature type="transmembrane region" description="Helical" evidence="10">
    <location>
        <begin position="704"/>
        <end position="725"/>
    </location>
</feature>
<accession>A0A2A2EN93</accession>
<comment type="caution">
    <text evidence="13">The sequence shown here is derived from an EMBL/GenBank/DDBJ whole genome shotgun (WGS) entry which is preliminary data.</text>
</comment>
<proteinExistence type="predicted"/>
<comment type="subcellular location">
    <subcellularLocation>
        <location evidence="1">Cell membrane</location>
        <topology evidence="1">Multi-pass membrane protein</topology>
    </subcellularLocation>
</comment>
<feature type="transmembrane region" description="Helical" evidence="10">
    <location>
        <begin position="21"/>
        <end position="42"/>
    </location>
</feature>
<feature type="transmembrane region" description="Helical" evidence="10">
    <location>
        <begin position="293"/>
        <end position="312"/>
    </location>
</feature>
<keyword evidence="8 10" id="KW-0472">Membrane</keyword>
<feature type="transmembrane region" description="Helical" evidence="10">
    <location>
        <begin position="62"/>
        <end position="79"/>
    </location>
</feature>
<dbReference type="InterPro" id="IPR011527">
    <property type="entry name" value="ABC1_TM_dom"/>
</dbReference>
<dbReference type="Pfam" id="PF00005">
    <property type="entry name" value="ABC_tran"/>
    <property type="match status" value="2"/>
</dbReference>